<dbReference type="Proteomes" id="UP000708208">
    <property type="component" value="Unassembled WGS sequence"/>
</dbReference>
<comment type="caution">
    <text evidence="1">The sequence shown here is derived from an EMBL/GenBank/DDBJ whole genome shotgun (WGS) entry which is preliminary data.</text>
</comment>
<accession>A0A8J2KED4</accession>
<evidence type="ECO:0000313" key="1">
    <source>
        <dbReference type="EMBL" id="CAG7785330.1"/>
    </source>
</evidence>
<dbReference type="EMBL" id="CAJVCH010293993">
    <property type="protein sequence ID" value="CAG7785330.1"/>
    <property type="molecule type" value="Genomic_DNA"/>
</dbReference>
<dbReference type="AlphaFoldDB" id="A0A8J2KED4"/>
<evidence type="ECO:0000313" key="2">
    <source>
        <dbReference type="Proteomes" id="UP000708208"/>
    </source>
</evidence>
<proteinExistence type="predicted"/>
<reference evidence="1" key="1">
    <citation type="submission" date="2021-06" db="EMBL/GenBank/DDBJ databases">
        <authorList>
            <person name="Hodson N. C."/>
            <person name="Mongue J. A."/>
            <person name="Jaron S. K."/>
        </authorList>
    </citation>
    <scope>NUCLEOTIDE SEQUENCE</scope>
</reference>
<protein>
    <submittedName>
        <fullName evidence="1">Uncharacterized protein</fullName>
    </submittedName>
</protein>
<sequence>MKLLAYVNWPEAYTEKQIHETGYKLVFTQVHPTVGTVELNDEAYFRQYLLTIMTSPLYLSQTILNVLTIL</sequence>
<gene>
    <name evidence="1" type="ORF">AFUS01_LOCUS23960</name>
</gene>
<organism evidence="1 2">
    <name type="scientific">Allacma fusca</name>
    <dbReference type="NCBI Taxonomy" id="39272"/>
    <lineage>
        <taxon>Eukaryota</taxon>
        <taxon>Metazoa</taxon>
        <taxon>Ecdysozoa</taxon>
        <taxon>Arthropoda</taxon>
        <taxon>Hexapoda</taxon>
        <taxon>Collembola</taxon>
        <taxon>Symphypleona</taxon>
        <taxon>Sminthuridae</taxon>
        <taxon>Allacma</taxon>
    </lineage>
</organism>
<keyword evidence="2" id="KW-1185">Reference proteome</keyword>
<name>A0A8J2KED4_9HEXA</name>